<reference evidence="1" key="1">
    <citation type="submission" date="2022-02" db="EMBL/GenBank/DDBJ databases">
        <title>Plant Genome Project.</title>
        <authorList>
            <person name="Zhang R.-G."/>
        </authorList>
    </citation>
    <scope>NUCLEOTIDE SEQUENCE</scope>
    <source>
        <strain evidence="1">AT1</strain>
    </source>
</reference>
<keyword evidence="2" id="KW-1185">Reference proteome</keyword>
<dbReference type="Proteomes" id="UP001062846">
    <property type="component" value="Chromosome 7"/>
</dbReference>
<protein>
    <submittedName>
        <fullName evidence="1">Uncharacterized protein</fullName>
    </submittedName>
</protein>
<gene>
    <name evidence="1" type="ORF">RHMOL_Rhmol07G0267300</name>
</gene>
<evidence type="ECO:0000313" key="2">
    <source>
        <dbReference type="Proteomes" id="UP001062846"/>
    </source>
</evidence>
<dbReference type="EMBL" id="CM046394">
    <property type="protein sequence ID" value="KAI8548353.1"/>
    <property type="molecule type" value="Genomic_DNA"/>
</dbReference>
<name>A0ACC0N700_RHOML</name>
<sequence length="93" mass="10447">MYRLCLKLEGRLDGKKGWKGGLFSFREMFRLLTRSGPNLSCVHEKLCVDMSQTSQNCVGMVTAVLHKQEIVQNNVTGGITTALFEKVTRKKPS</sequence>
<proteinExistence type="predicted"/>
<evidence type="ECO:0000313" key="1">
    <source>
        <dbReference type="EMBL" id="KAI8548353.1"/>
    </source>
</evidence>
<comment type="caution">
    <text evidence="1">The sequence shown here is derived from an EMBL/GenBank/DDBJ whole genome shotgun (WGS) entry which is preliminary data.</text>
</comment>
<accession>A0ACC0N700</accession>
<organism evidence="1 2">
    <name type="scientific">Rhododendron molle</name>
    <name type="common">Chinese azalea</name>
    <name type="synonym">Azalea mollis</name>
    <dbReference type="NCBI Taxonomy" id="49168"/>
    <lineage>
        <taxon>Eukaryota</taxon>
        <taxon>Viridiplantae</taxon>
        <taxon>Streptophyta</taxon>
        <taxon>Embryophyta</taxon>
        <taxon>Tracheophyta</taxon>
        <taxon>Spermatophyta</taxon>
        <taxon>Magnoliopsida</taxon>
        <taxon>eudicotyledons</taxon>
        <taxon>Gunneridae</taxon>
        <taxon>Pentapetalae</taxon>
        <taxon>asterids</taxon>
        <taxon>Ericales</taxon>
        <taxon>Ericaceae</taxon>
        <taxon>Ericoideae</taxon>
        <taxon>Rhodoreae</taxon>
        <taxon>Rhododendron</taxon>
    </lineage>
</organism>